<feature type="domain" description="Transcriptional repressor PaaX-like central Cas2-like" evidence="7">
    <location>
        <begin position="108"/>
        <end position="180"/>
    </location>
</feature>
<evidence type="ECO:0000256" key="2">
    <source>
        <dbReference type="ARBA" id="ARBA00022723"/>
    </source>
</evidence>
<accession>A0A1G2EF97</accession>
<evidence type="ECO:0000256" key="1">
    <source>
        <dbReference type="ARBA" id="ARBA00022722"/>
    </source>
</evidence>
<dbReference type="AlphaFoldDB" id="A0A1G2EF97"/>
<evidence type="ECO:0000256" key="6">
    <source>
        <dbReference type="ARBA" id="ARBA00023118"/>
    </source>
</evidence>
<keyword evidence="1" id="KW-0540">Nuclease</keyword>
<dbReference type="EMBL" id="MHMH01000010">
    <property type="protein sequence ID" value="OGZ24456.1"/>
    <property type="molecule type" value="Genomic_DNA"/>
</dbReference>
<dbReference type="GO" id="GO:0043571">
    <property type="term" value="P:maintenance of CRISPR repeat elements"/>
    <property type="evidence" value="ECO:0007669"/>
    <property type="project" value="InterPro"/>
</dbReference>
<dbReference type="Pfam" id="PF20803">
    <property type="entry name" value="PaaX_M"/>
    <property type="match status" value="1"/>
</dbReference>
<dbReference type="Proteomes" id="UP000178647">
    <property type="component" value="Unassembled WGS sequence"/>
</dbReference>
<protein>
    <submittedName>
        <fullName evidence="8">CRISPR-associated endonuclease Cas2</fullName>
    </submittedName>
</protein>
<dbReference type="STRING" id="1801672.A2896_00800"/>
<evidence type="ECO:0000313" key="8">
    <source>
        <dbReference type="EMBL" id="OGZ24456.1"/>
    </source>
</evidence>
<keyword evidence="3 8" id="KW-0255">Endonuclease</keyword>
<comment type="caution">
    <text evidence="8">The sequence shown here is derived from an EMBL/GenBank/DDBJ whole genome shotgun (WGS) entry which is preliminary data.</text>
</comment>
<dbReference type="GO" id="GO:0004521">
    <property type="term" value="F:RNA endonuclease activity"/>
    <property type="evidence" value="ECO:0007669"/>
    <property type="project" value="InterPro"/>
</dbReference>
<gene>
    <name evidence="8" type="ORF">A2896_00800</name>
</gene>
<keyword evidence="5" id="KW-0460">Magnesium</keyword>
<keyword evidence="2" id="KW-0479">Metal-binding</keyword>
<sequence length="192" mass="22812">MKNYSNNKNPRFKIGPVMQKALLLLEGGLVLGLTRRPDSYFKILKKISKEWRKISERALKNAIRKLYQSKLIGCKENKDGTVSMILTDAGKKKIIKFNLDFMEIKKPKQWDRLWRLVIFDIPEKKRQGRRALAEKLKELGFYPVQKSVFIHPYECQDEINFITEIFNLRPYTRLFTVKETDIELDLKTRFKL</sequence>
<organism evidence="8 9">
    <name type="scientific">Candidatus Nealsonbacteria bacterium RIFCSPLOWO2_01_FULL_43_32</name>
    <dbReference type="NCBI Taxonomy" id="1801672"/>
    <lineage>
        <taxon>Bacteria</taxon>
        <taxon>Candidatus Nealsoniibacteriota</taxon>
    </lineage>
</organism>
<name>A0A1G2EF97_9BACT</name>
<evidence type="ECO:0000259" key="7">
    <source>
        <dbReference type="Pfam" id="PF20803"/>
    </source>
</evidence>
<evidence type="ECO:0000256" key="3">
    <source>
        <dbReference type="ARBA" id="ARBA00022759"/>
    </source>
</evidence>
<dbReference type="NCBIfam" id="TIGR01573">
    <property type="entry name" value="cas2"/>
    <property type="match status" value="1"/>
</dbReference>
<evidence type="ECO:0000313" key="9">
    <source>
        <dbReference type="Proteomes" id="UP000178647"/>
    </source>
</evidence>
<proteinExistence type="predicted"/>
<reference evidence="8 9" key="1">
    <citation type="journal article" date="2016" name="Nat. Commun.">
        <title>Thousands of microbial genomes shed light on interconnected biogeochemical processes in an aquifer system.</title>
        <authorList>
            <person name="Anantharaman K."/>
            <person name="Brown C.T."/>
            <person name="Hug L.A."/>
            <person name="Sharon I."/>
            <person name="Castelle C.J."/>
            <person name="Probst A.J."/>
            <person name="Thomas B.C."/>
            <person name="Singh A."/>
            <person name="Wilkins M.J."/>
            <person name="Karaoz U."/>
            <person name="Brodie E.L."/>
            <person name="Williams K.H."/>
            <person name="Hubbard S.S."/>
            <person name="Banfield J.F."/>
        </authorList>
    </citation>
    <scope>NUCLEOTIDE SEQUENCE [LARGE SCALE GENOMIC DNA]</scope>
</reference>
<dbReference type="SUPFAM" id="SSF143430">
    <property type="entry name" value="TTP0101/SSO1404-like"/>
    <property type="match status" value="1"/>
</dbReference>
<keyword evidence="6" id="KW-0051">Antiviral defense</keyword>
<evidence type="ECO:0000256" key="4">
    <source>
        <dbReference type="ARBA" id="ARBA00022801"/>
    </source>
</evidence>
<evidence type="ECO:0000256" key="5">
    <source>
        <dbReference type="ARBA" id="ARBA00022842"/>
    </source>
</evidence>
<dbReference type="Gene3D" id="3.30.70.2650">
    <property type="match status" value="1"/>
</dbReference>
<dbReference type="InterPro" id="IPR021127">
    <property type="entry name" value="CRISPR_associated_Cas2"/>
</dbReference>
<keyword evidence="4" id="KW-0378">Hydrolase</keyword>
<dbReference type="InterPro" id="IPR048846">
    <property type="entry name" value="PaaX-like_central"/>
</dbReference>